<name>A0AA38J5I0_9CUCU</name>
<dbReference type="AlphaFoldDB" id="A0AA38J5I0"/>
<evidence type="ECO:0000313" key="2">
    <source>
        <dbReference type="Proteomes" id="UP001168821"/>
    </source>
</evidence>
<evidence type="ECO:0000313" key="1">
    <source>
        <dbReference type="EMBL" id="KAJ3667098.1"/>
    </source>
</evidence>
<proteinExistence type="predicted"/>
<dbReference type="Proteomes" id="UP001168821">
    <property type="component" value="Unassembled WGS sequence"/>
</dbReference>
<gene>
    <name evidence="1" type="ORF">Zmor_002505</name>
</gene>
<comment type="caution">
    <text evidence="1">The sequence shown here is derived from an EMBL/GenBank/DDBJ whole genome shotgun (WGS) entry which is preliminary data.</text>
</comment>
<accession>A0AA38J5I0</accession>
<keyword evidence="2" id="KW-1185">Reference proteome</keyword>
<dbReference type="EMBL" id="JALNTZ010000001">
    <property type="protein sequence ID" value="KAJ3667098.1"/>
    <property type="molecule type" value="Genomic_DNA"/>
</dbReference>
<reference evidence="1" key="1">
    <citation type="journal article" date="2023" name="G3 (Bethesda)">
        <title>Whole genome assemblies of Zophobas morio and Tenebrio molitor.</title>
        <authorList>
            <person name="Kaur S."/>
            <person name="Stinson S.A."/>
            <person name="diCenzo G.C."/>
        </authorList>
    </citation>
    <scope>NUCLEOTIDE SEQUENCE</scope>
    <source>
        <strain evidence="1">QUZm001</strain>
    </source>
</reference>
<organism evidence="1 2">
    <name type="scientific">Zophobas morio</name>
    <dbReference type="NCBI Taxonomy" id="2755281"/>
    <lineage>
        <taxon>Eukaryota</taxon>
        <taxon>Metazoa</taxon>
        <taxon>Ecdysozoa</taxon>
        <taxon>Arthropoda</taxon>
        <taxon>Hexapoda</taxon>
        <taxon>Insecta</taxon>
        <taxon>Pterygota</taxon>
        <taxon>Neoptera</taxon>
        <taxon>Endopterygota</taxon>
        <taxon>Coleoptera</taxon>
        <taxon>Polyphaga</taxon>
        <taxon>Cucujiformia</taxon>
        <taxon>Tenebrionidae</taxon>
        <taxon>Zophobas</taxon>
    </lineage>
</organism>
<protein>
    <submittedName>
        <fullName evidence="1">Uncharacterized protein</fullName>
    </submittedName>
</protein>
<sequence>MARLGNVHVSYRSGQCVCEPPRWSSASEGDGSRRRPGNACTRCQLRVFASCVRPPSLQSNSFATCSVRTLQTLLSEDYKGSLIDFLLTYLGEDGGIGVIDCPSCIEHGNRFHLLFFDYKPTRFVFGGIDSHLPQRTEMDGSEWMAWRL</sequence>